<name>A0A1F7Z3N9_9BACT</name>
<proteinExistence type="predicted"/>
<dbReference type="InterPro" id="IPR006674">
    <property type="entry name" value="HD_domain"/>
</dbReference>
<gene>
    <name evidence="2" type="ORF">A3D01_03830</name>
</gene>
<dbReference type="AlphaFoldDB" id="A0A1F7Z3N9"/>
<accession>A0A1F7Z3N9</accession>
<evidence type="ECO:0000313" key="3">
    <source>
        <dbReference type="Proteomes" id="UP000177169"/>
    </source>
</evidence>
<dbReference type="STRING" id="1802505.A3D01_03830"/>
<organism evidence="2 3">
    <name type="scientific">Candidatus Woesebacteria bacterium RIFCSPHIGHO2_02_FULL_39_13</name>
    <dbReference type="NCBI Taxonomy" id="1802505"/>
    <lineage>
        <taxon>Bacteria</taxon>
        <taxon>Candidatus Woeseibacteriota</taxon>
    </lineage>
</organism>
<feature type="domain" description="HD" evidence="1">
    <location>
        <begin position="18"/>
        <end position="72"/>
    </location>
</feature>
<dbReference type="EMBL" id="MGGR01000010">
    <property type="protein sequence ID" value="OGM34034.1"/>
    <property type="molecule type" value="Genomic_DNA"/>
</dbReference>
<evidence type="ECO:0000259" key="1">
    <source>
        <dbReference type="Pfam" id="PF01966"/>
    </source>
</evidence>
<comment type="caution">
    <text evidence="2">The sequence shown here is derived from an EMBL/GenBank/DDBJ whole genome shotgun (WGS) entry which is preliminary data.</text>
</comment>
<evidence type="ECO:0000313" key="2">
    <source>
        <dbReference type="EMBL" id="OGM34034.1"/>
    </source>
</evidence>
<dbReference type="SUPFAM" id="SSF109604">
    <property type="entry name" value="HD-domain/PDEase-like"/>
    <property type="match status" value="1"/>
</dbReference>
<sequence>MKISQIYEKYKIMPFLQEHMLRVAGVSNLICDNFKLATDEKSIISACLLHDLGNIIKFKKNWYFKIFKKTDPETWSGLKEIKNYFIEKYGSDEHEATSAIIKEIGARDRILYLVKSIGFSNSIKIYNSNDLDLKIVAYSDHRVAPFGVTSLQERHIESRSRYTGHEESKYSLEKFDYLSSINKKIESQIFAHCNIKPEDITEEKVRPLIDKLRNFEIETQ</sequence>
<reference evidence="2 3" key="1">
    <citation type="journal article" date="2016" name="Nat. Commun.">
        <title>Thousands of microbial genomes shed light on interconnected biogeochemical processes in an aquifer system.</title>
        <authorList>
            <person name="Anantharaman K."/>
            <person name="Brown C.T."/>
            <person name="Hug L.A."/>
            <person name="Sharon I."/>
            <person name="Castelle C.J."/>
            <person name="Probst A.J."/>
            <person name="Thomas B.C."/>
            <person name="Singh A."/>
            <person name="Wilkins M.J."/>
            <person name="Karaoz U."/>
            <person name="Brodie E.L."/>
            <person name="Williams K.H."/>
            <person name="Hubbard S.S."/>
            <person name="Banfield J.F."/>
        </authorList>
    </citation>
    <scope>NUCLEOTIDE SEQUENCE [LARGE SCALE GENOMIC DNA]</scope>
</reference>
<dbReference type="Gene3D" id="1.10.3210.10">
    <property type="entry name" value="Hypothetical protein af1432"/>
    <property type="match status" value="1"/>
</dbReference>
<dbReference type="Proteomes" id="UP000177169">
    <property type="component" value="Unassembled WGS sequence"/>
</dbReference>
<protein>
    <recommendedName>
        <fullName evidence="1">HD domain-containing protein</fullName>
    </recommendedName>
</protein>
<dbReference type="Pfam" id="PF01966">
    <property type="entry name" value="HD"/>
    <property type="match status" value="1"/>
</dbReference>